<dbReference type="CDD" id="cd18032">
    <property type="entry name" value="DEXHc_RE_I_III_res"/>
    <property type="match status" value="1"/>
</dbReference>
<dbReference type="InterPro" id="IPR014001">
    <property type="entry name" value="Helicase_ATP-bd"/>
</dbReference>
<organism evidence="4">
    <name type="scientific">Candidatus Electrothrix aestuarii</name>
    <dbReference type="NCBI Taxonomy" id="3062594"/>
    <lineage>
        <taxon>Bacteria</taxon>
        <taxon>Pseudomonadati</taxon>
        <taxon>Thermodesulfobacteriota</taxon>
        <taxon>Desulfobulbia</taxon>
        <taxon>Desulfobulbales</taxon>
        <taxon>Desulfobulbaceae</taxon>
        <taxon>Candidatus Electrothrix</taxon>
    </lineage>
</organism>
<feature type="compositionally biased region" description="Basic and acidic residues" evidence="1">
    <location>
        <begin position="169"/>
        <end position="189"/>
    </location>
</feature>
<dbReference type="InterPro" id="IPR006935">
    <property type="entry name" value="Helicase/UvrB_N"/>
</dbReference>
<gene>
    <name evidence="4" type="ORF">Q3M24_03295</name>
</gene>
<dbReference type="Pfam" id="PF00271">
    <property type="entry name" value="Helicase_C"/>
    <property type="match status" value="1"/>
</dbReference>
<dbReference type="EMBL" id="CP159373">
    <property type="protein sequence ID" value="XCN73795.1"/>
    <property type="molecule type" value="Genomic_DNA"/>
</dbReference>
<accession>A0AAU8LXP8</accession>
<dbReference type="PANTHER" id="PTHR47396">
    <property type="entry name" value="TYPE I RESTRICTION ENZYME ECOKI R PROTEIN"/>
    <property type="match status" value="1"/>
</dbReference>
<dbReference type="Pfam" id="PF04851">
    <property type="entry name" value="ResIII"/>
    <property type="match status" value="1"/>
</dbReference>
<dbReference type="Pfam" id="PF08463">
    <property type="entry name" value="EcoEI_R_C"/>
    <property type="match status" value="1"/>
</dbReference>
<dbReference type="GO" id="GO:0005524">
    <property type="term" value="F:ATP binding"/>
    <property type="evidence" value="ECO:0007669"/>
    <property type="project" value="UniProtKB-KW"/>
</dbReference>
<dbReference type="GO" id="GO:0009035">
    <property type="term" value="F:type I site-specific deoxyribonuclease activity"/>
    <property type="evidence" value="ECO:0007669"/>
    <property type="project" value="UniProtKB-EC"/>
</dbReference>
<dbReference type="InterPro" id="IPR007409">
    <property type="entry name" value="Restrct_endonuc_type1_HsdR_N"/>
</dbReference>
<dbReference type="GO" id="GO:0005829">
    <property type="term" value="C:cytosol"/>
    <property type="evidence" value="ECO:0007669"/>
    <property type="project" value="TreeGrafter"/>
</dbReference>
<feature type="domain" description="Helicase C-terminal" evidence="3">
    <location>
        <begin position="591"/>
        <end position="767"/>
    </location>
</feature>
<proteinExistence type="predicted"/>
<dbReference type="InterPro" id="IPR013670">
    <property type="entry name" value="EcoEI_R_C_dom"/>
</dbReference>
<dbReference type="REBASE" id="963937">
    <property type="entry name" value="EaeRat1ORF3305P"/>
</dbReference>
<feature type="domain" description="Helicase ATP-binding" evidence="2">
    <location>
        <begin position="360"/>
        <end position="520"/>
    </location>
</feature>
<keyword evidence="4" id="KW-0378">Hydrolase</keyword>
<reference evidence="4" key="1">
    <citation type="journal article" date="2024" name="Syst. Appl. Microbiol.">
        <title>First single-strain enrichments of Electrothrix cable bacteria, description of E. aestuarii sp. nov. and E. rattekaaiensis sp. nov., and proposal of a cable bacteria taxonomy following the rules of the SeqCode.</title>
        <authorList>
            <person name="Plum-Jensen L.E."/>
            <person name="Schramm A."/>
            <person name="Marshall I.P.G."/>
        </authorList>
    </citation>
    <scope>NUCLEOTIDE SEQUENCE</scope>
    <source>
        <strain evidence="4">Rat1</strain>
    </source>
</reference>
<dbReference type="GO" id="GO:0003677">
    <property type="term" value="F:DNA binding"/>
    <property type="evidence" value="ECO:0007669"/>
    <property type="project" value="UniProtKB-KW"/>
</dbReference>
<dbReference type="KEGG" id="eaj:Q3M24_03295"/>
<evidence type="ECO:0000259" key="2">
    <source>
        <dbReference type="PROSITE" id="PS51192"/>
    </source>
</evidence>
<dbReference type="PROSITE" id="PS51194">
    <property type="entry name" value="HELICASE_CTER"/>
    <property type="match status" value="1"/>
</dbReference>
<dbReference type="CDD" id="cd18799">
    <property type="entry name" value="SF2_C_EcoAI-like"/>
    <property type="match status" value="1"/>
</dbReference>
<dbReference type="GO" id="GO:0009307">
    <property type="term" value="P:DNA restriction-modification system"/>
    <property type="evidence" value="ECO:0007669"/>
    <property type="project" value="UniProtKB-KW"/>
</dbReference>
<sequence length="1113" mass="127823">MQSNFSYLKKDQKYADIMVACIEAEKSIAISYSAAALQIRRALEIAVKWAYQYDRDLIVPYRDNLSSLIHDNTFRDLLDSKLFPRIRFIITLGNKAAHTTKPVSREQAIESLHNLYDFISWIDFSYSTSTHSGEFTSALLSSGEVQEKKTRKMQEELAAKEAAWQAEKKQLEGQLQSEKKRREHAEKRQEKHQKQHFQCDDISEFATRKLYIDLALEMAGWEIGSTCLEEVKVQGMPNAQGIGFADYVLYADNGKPLAVVEAKRTSVDPHTGKVQAKLYADCLAREHGQQPVIFFTNGFETWFWDEGDYPERVVSGFFSKDELEWISFRKQNRQAIRTVAINDEISNRAYQKQAIQAVCDTLEEKQRKALLVMATGSGKTRVSISIVDVLQRYGWVKNVLFLADRVELVKQAKKNFVKLLPNLSTCNLLDSKDDPYSRMIFSTYPTMMNTIDATKSKDGACLFTPGHFDLIIIDESHRSIYKKYHDLFTYFDGFLLGLTATPKSDIEKNTYTIFDLEDGVPTFAYELDEAVQEGYLVPYSTVETKLKFVEEGISYDDLTDEEKEQWEETFEEGVREVASAALNTFLFNANTVDRVLQDLMERGIHVHGGDRIGKTIIFAANIKHAEFILRRCNTLYPKHGGRLAATIYNGVKYVDKVIENFSEKEKDPQIAVSVDMLDTGIDIPEIVNLVLFKKVRSKAKFWQMIGRGTRLCEDLFGTGQDKESFLIFDYCSNFEFFRADKKEVEARPAKSLTENLFNIRVKIAQELQQSDVQTDEYIAHRKILVAALCAEVGTIDEDLFSSRMRIEFIHKYKKPELWESISDEMVRELERELAPLLPAQEGNELAKRFDYLIYMIELAQLQGLPASKPRGKVMQTASRLDEKGHLAQIKVHAALIAEVQTGEYWERASIFDHEMVRTALRDLLVLLEKENTAIYYTSFADDVLEVAENPGEYGGNELQNYRLKVHAYLKKHQDDIVVHRLRNNEPLTQGDFRHIEKILWHELGSEEDYRKTYGEEPLLRLVARLVGLERSTANELFSEFIADQSLNSKQMEFIHLIVNHVVENGCLEKAILNDHPFNKHGILIDLFAGKLDVVQKIVHRIDELNTRLELEAA</sequence>
<keyword evidence="4" id="KW-0547">Nucleotide-binding</keyword>
<dbReference type="Pfam" id="PF04313">
    <property type="entry name" value="HSDR_N"/>
    <property type="match status" value="1"/>
</dbReference>
<evidence type="ECO:0000313" key="4">
    <source>
        <dbReference type="EMBL" id="XCN73795.1"/>
    </source>
</evidence>
<dbReference type="InterPro" id="IPR050742">
    <property type="entry name" value="Helicase_Restrict-Modif_Enz"/>
</dbReference>
<dbReference type="AlphaFoldDB" id="A0AAU8LXP8"/>
<evidence type="ECO:0000259" key="3">
    <source>
        <dbReference type="PROSITE" id="PS51194"/>
    </source>
</evidence>
<reference evidence="4" key="2">
    <citation type="submission" date="2024-06" db="EMBL/GenBank/DDBJ databases">
        <authorList>
            <person name="Plum-Jensen L.E."/>
            <person name="Schramm A."/>
            <person name="Marshall I.P.G."/>
        </authorList>
    </citation>
    <scope>NUCLEOTIDE SEQUENCE</scope>
    <source>
        <strain evidence="4">Rat1</strain>
    </source>
</reference>
<protein>
    <submittedName>
        <fullName evidence="4">DEAD/DEAH box helicase family protein</fullName>
    </submittedName>
</protein>
<dbReference type="InterPro" id="IPR001650">
    <property type="entry name" value="Helicase_C-like"/>
</dbReference>
<dbReference type="PROSITE" id="PS51192">
    <property type="entry name" value="HELICASE_ATP_BIND_1"/>
    <property type="match status" value="1"/>
</dbReference>
<keyword evidence="4" id="KW-0347">Helicase</keyword>
<name>A0AAU8LXP8_9BACT</name>
<keyword evidence="4" id="KW-0067">ATP-binding</keyword>
<dbReference type="Gene3D" id="3.90.1570.30">
    <property type="match status" value="1"/>
</dbReference>
<dbReference type="InterPro" id="IPR025285">
    <property type="entry name" value="DUF4145"/>
</dbReference>
<dbReference type="PANTHER" id="PTHR47396:SF1">
    <property type="entry name" value="ATP-DEPENDENT HELICASE IRC3-RELATED"/>
    <property type="match status" value="1"/>
</dbReference>
<dbReference type="InterPro" id="IPR027417">
    <property type="entry name" value="P-loop_NTPase"/>
</dbReference>
<feature type="region of interest" description="Disordered" evidence="1">
    <location>
        <begin position="169"/>
        <end position="194"/>
    </location>
</feature>
<dbReference type="Pfam" id="PF13643">
    <property type="entry name" value="DUF4145"/>
    <property type="match status" value="1"/>
</dbReference>
<dbReference type="Gene3D" id="3.40.50.300">
    <property type="entry name" value="P-loop containing nucleotide triphosphate hydrolases"/>
    <property type="match status" value="2"/>
</dbReference>
<dbReference type="SMART" id="SM00487">
    <property type="entry name" value="DEXDc"/>
    <property type="match status" value="1"/>
</dbReference>
<dbReference type="SUPFAM" id="SSF52540">
    <property type="entry name" value="P-loop containing nucleoside triphosphate hydrolases"/>
    <property type="match status" value="2"/>
</dbReference>
<evidence type="ECO:0000256" key="1">
    <source>
        <dbReference type="SAM" id="MobiDB-lite"/>
    </source>
</evidence>
<dbReference type="GO" id="GO:0004386">
    <property type="term" value="F:helicase activity"/>
    <property type="evidence" value="ECO:0007669"/>
    <property type="project" value="UniProtKB-KW"/>
</dbReference>